<dbReference type="RefSeq" id="WP_068411924.1">
    <property type="nucleotide sequence ID" value="NZ_LRDB01000002.1"/>
</dbReference>
<reference evidence="2 3" key="1">
    <citation type="submission" date="2016-01" db="EMBL/GenBank/DDBJ databases">
        <title>Genome sequencing of Roseivirga echinicomitans KMM 6058.</title>
        <authorList>
            <person name="Selvaratnam C."/>
            <person name="Thevarajoo S."/>
            <person name="Goh K.M."/>
            <person name="Ee R."/>
            <person name="Chan K.-G."/>
            <person name="Chong C.S."/>
        </authorList>
    </citation>
    <scope>NUCLEOTIDE SEQUENCE [LARGE SCALE GENOMIC DNA]</scope>
    <source>
        <strain evidence="2 3">KMM 6058</strain>
    </source>
</reference>
<dbReference type="InterPro" id="IPR051200">
    <property type="entry name" value="Host-pathogen_enzymatic-act"/>
</dbReference>
<keyword evidence="3" id="KW-1185">Reference proteome</keyword>
<comment type="caution">
    <text evidence="2">The sequence shown here is derived from an EMBL/GenBank/DDBJ whole genome shotgun (WGS) entry which is preliminary data.</text>
</comment>
<dbReference type="Proteomes" id="UP000075615">
    <property type="component" value="Unassembled WGS sequence"/>
</dbReference>
<dbReference type="AlphaFoldDB" id="A0A150XVI6"/>
<dbReference type="STRING" id="296218.AWN68_13395"/>
<feature type="chain" id="PRO_5007575193" description="YncE family protein" evidence="1">
    <location>
        <begin position="20"/>
        <end position="395"/>
    </location>
</feature>
<keyword evidence="1" id="KW-0732">Signal</keyword>
<evidence type="ECO:0000313" key="2">
    <source>
        <dbReference type="EMBL" id="KYG82779.1"/>
    </source>
</evidence>
<evidence type="ECO:0000256" key="1">
    <source>
        <dbReference type="SAM" id="SignalP"/>
    </source>
</evidence>
<proteinExistence type="predicted"/>
<dbReference type="Gene3D" id="2.130.10.10">
    <property type="entry name" value="YVTN repeat-like/Quinoprotein amine dehydrogenase"/>
    <property type="match status" value="2"/>
</dbReference>
<dbReference type="SUPFAM" id="SSF51004">
    <property type="entry name" value="C-terminal (heme d1) domain of cytochrome cd1-nitrite reductase"/>
    <property type="match status" value="1"/>
</dbReference>
<feature type="signal peptide" evidence="1">
    <location>
        <begin position="1"/>
        <end position="19"/>
    </location>
</feature>
<dbReference type="InterPro" id="IPR015943">
    <property type="entry name" value="WD40/YVTN_repeat-like_dom_sf"/>
</dbReference>
<sequence length="395" mass="43178">MRKTLIIVFSLMAITALKAQNYYVYVAAESEDEVALIKFDGKKAETIKNIPVGVWPVENEGPHGITVGPDGKYWYLSLAHGNPYGTLYKYETGTDKVVGSVPLGLFPASMQVSAATGLLYCVNFNLHGDMVPSTVSVVDVESMTELTQITTGTMPHGSRLSANGLKQYSVAMMSGELFEIDAISLKITKILDLDEASKMAPEDHSMMDHSKMDMGTSKMAEEKKSMEAMDHSQMDHSKMDMGGMPAMKHSAFKPTWVSTHPTKNLIYVAGNGAAEVLEISTDTWKTTRKFITDKGPYNIDVSPDGKRMVVSYKTAAKTGVWDLESGEELARLDNSQKVTHGVAISSDSKFAFVSVEGIQDDPGMVDVIDLTTNRLIDTAYLGKQAGGIAFWKIER</sequence>
<gene>
    <name evidence="2" type="ORF">AWN68_13395</name>
</gene>
<dbReference type="PANTHER" id="PTHR47197">
    <property type="entry name" value="PROTEIN NIRF"/>
    <property type="match status" value="1"/>
</dbReference>
<dbReference type="PANTHER" id="PTHR47197:SF3">
    <property type="entry name" value="DIHYDRO-HEME D1 DEHYDROGENASE"/>
    <property type="match status" value="1"/>
</dbReference>
<accession>A0A150XVI6</accession>
<evidence type="ECO:0000313" key="3">
    <source>
        <dbReference type="Proteomes" id="UP000075615"/>
    </source>
</evidence>
<name>A0A150XVI6_9BACT</name>
<organism evidence="2 3">
    <name type="scientific">Roseivirga echinicomitans</name>
    <dbReference type="NCBI Taxonomy" id="296218"/>
    <lineage>
        <taxon>Bacteria</taxon>
        <taxon>Pseudomonadati</taxon>
        <taxon>Bacteroidota</taxon>
        <taxon>Cytophagia</taxon>
        <taxon>Cytophagales</taxon>
        <taxon>Roseivirgaceae</taxon>
        <taxon>Roseivirga</taxon>
    </lineage>
</organism>
<dbReference type="InterPro" id="IPR011048">
    <property type="entry name" value="Haem_d1_sf"/>
</dbReference>
<dbReference type="OrthoDB" id="55891at2"/>
<protein>
    <recommendedName>
        <fullName evidence="4">YncE family protein</fullName>
    </recommendedName>
</protein>
<evidence type="ECO:0008006" key="4">
    <source>
        <dbReference type="Google" id="ProtNLM"/>
    </source>
</evidence>
<dbReference type="EMBL" id="LRDB01000002">
    <property type="protein sequence ID" value="KYG82779.1"/>
    <property type="molecule type" value="Genomic_DNA"/>
</dbReference>